<keyword evidence="12 14" id="KW-0407">Ion channel</keyword>
<dbReference type="PROSITE" id="PS50042">
    <property type="entry name" value="CNMP_BINDING_3"/>
    <property type="match status" value="1"/>
</dbReference>
<dbReference type="InterPro" id="IPR036770">
    <property type="entry name" value="Ankyrin_rpt-contain_sf"/>
</dbReference>
<evidence type="ECO:0000256" key="8">
    <source>
        <dbReference type="ARBA" id="ARBA00022958"/>
    </source>
</evidence>
<dbReference type="FunFam" id="2.60.120.10:FF:000074">
    <property type="entry name" value="Potassium channel KAT2"/>
    <property type="match status" value="1"/>
</dbReference>
<comment type="domain">
    <text evidence="14">The segment S4 is probably the voltage-sensor and is characterized by a series of positively charged amino acids. The pore-forming region H5 is enclosed by the transmembrane segments S5 and S6 in the Shaker-type (1P/6TM) and contains the GYGD signature motif which seems to be involved in potassium selectivity.</text>
</comment>
<evidence type="ECO:0000259" key="16">
    <source>
        <dbReference type="PROSITE" id="PS50042"/>
    </source>
</evidence>
<evidence type="ECO:0000256" key="5">
    <source>
        <dbReference type="ARBA" id="ARBA00022692"/>
    </source>
</evidence>
<dbReference type="PANTHER" id="PTHR45743">
    <property type="entry name" value="POTASSIUM CHANNEL AKT1"/>
    <property type="match status" value="1"/>
</dbReference>
<dbReference type="Gene3D" id="2.60.120.10">
    <property type="entry name" value="Jelly Rolls"/>
    <property type="match status" value="1"/>
</dbReference>
<dbReference type="PROSITE" id="PS50297">
    <property type="entry name" value="ANK_REP_REGION"/>
    <property type="match status" value="2"/>
</dbReference>
<dbReference type="CDD" id="cd00038">
    <property type="entry name" value="CAP_ED"/>
    <property type="match status" value="1"/>
</dbReference>
<dbReference type="InterPro" id="IPR018490">
    <property type="entry name" value="cNMP-bd_dom_sf"/>
</dbReference>
<keyword evidence="3 14" id="KW-0813">Transport</keyword>
<feature type="repeat" description="ANK" evidence="13">
    <location>
        <begin position="749"/>
        <end position="781"/>
    </location>
</feature>
<dbReference type="PANTHER" id="PTHR45743:SF2">
    <property type="entry name" value="POTASSIUM CHANNEL AKT1"/>
    <property type="match status" value="1"/>
</dbReference>
<evidence type="ECO:0000313" key="19">
    <source>
        <dbReference type="RefSeq" id="XP_039144084.1"/>
    </source>
</evidence>
<dbReference type="InterPro" id="IPR002110">
    <property type="entry name" value="Ankyrin_rpt"/>
</dbReference>
<dbReference type="InterPro" id="IPR000595">
    <property type="entry name" value="cNMP-bd_dom"/>
</dbReference>
<keyword evidence="7 14" id="KW-0851">Voltage-gated channel</keyword>
<dbReference type="Pfam" id="PF11834">
    <property type="entry name" value="KHA"/>
    <property type="match status" value="1"/>
</dbReference>
<dbReference type="SMART" id="SM00248">
    <property type="entry name" value="ANK"/>
    <property type="match status" value="5"/>
</dbReference>
<dbReference type="Pfam" id="PF12796">
    <property type="entry name" value="Ank_2"/>
    <property type="match status" value="2"/>
</dbReference>
<evidence type="ECO:0000256" key="10">
    <source>
        <dbReference type="ARBA" id="ARBA00023065"/>
    </source>
</evidence>
<evidence type="ECO:0000256" key="7">
    <source>
        <dbReference type="ARBA" id="ARBA00022882"/>
    </source>
</evidence>
<sequence>MRSHDAYSPPGLPSCGGALAATRPLPLPSPATPSSSTFVASRSSQRPKKTVTCHYCGNVGHFERDRPEEATEAFPACLHHRLLHSFPHLLLRRTQRSTSTCLSLSPPIASQPIGDASSGFKESDPGRHLSSGRARSLVLLHPPVVPSPSLASRLRASFHMTHDATHLHHSHPSSLHTRVQHCRWHTFTLPLPLGHLSTSASPSLQISCPSSIHEPYVSLVNSSIMTARSFLTGPHVVCEDHKVERSLPSHATPITCHWIYWGEDSFDGSLERYKGALGCSVVSSEEHGRDYEETFAPRSSHASVTYVDCSVRALRVDPTSTDVKNAFLHGDLKEEVYMTPPRSCIAAISGNRISWSCSIHDIPLFHSEAYSDATWASSSMIVFSAHLVTPSLAKSSAEAEVRALASTAQRYFWLRSIPTRTLGSIAPPLFLFNVIASGALRIVADPVKHESTKHIGVDAHFTRCHRDTIQAASDFAHRNQLPDYLQDQMLAHLCLKFRTDSEGLQQQETLDALPKAIRSSITHHLFYSTVQKVYLFHGVSSDLLFQLVSENESSNIFPPREDVILQNEAPTDFYIVVTGSVDLIDYKNGSSQIVREAATGDLVGEIGVLCYRPQLFTVRTKRLSQLLRINRTTFLNIVQANICDGTIIMNNLLQHLKEQKDPVMEAVFREIEKVLARGRLDLPLTLCFAAIRGDDLLLQQLLRRGLDPNESDNNGRTPLHIAASKGSMECVLLLLDYGADLTAKVINSDGCVPIWDAILSKHEEVVRILADNGADILSGNMGHYACMAAQQNSLEILEAIVRYGGDVNIPKIDGTTALHLAVYAKETQVVKFLVDHGADIDKPDNHGWSPRELADQQSHEEIKALFKEKSQRSDKSTLMTNSVSPPWRFSPQPSVKILSQESQMFPLEKGTVGKVHQRRKASFHNSLFGIMSAVHAVDSHPHQQHHHNTPLRVTISCPERGDISSKLVLLPATLEELFYIGSQKFGFSPAKVLTKDGAEIEDINLIRDGDHLILVPDSWNGHDYN</sequence>
<comment type="similarity">
    <text evidence="2 14">Belongs to the potassium channel family. Plant (TC 1.A.1.4) subfamily.</text>
</comment>
<feature type="repeat" description="ANK" evidence="13">
    <location>
        <begin position="813"/>
        <end position="845"/>
    </location>
</feature>
<evidence type="ECO:0000256" key="4">
    <source>
        <dbReference type="ARBA" id="ARBA00022538"/>
    </source>
</evidence>
<dbReference type="SUPFAM" id="SSF51206">
    <property type="entry name" value="cAMP-binding domain-like"/>
    <property type="match status" value="1"/>
</dbReference>
<comment type="domain">
    <text evidence="14">The KHA domain (rich in hydrophobic and acidic residues) present in the C-terminal part is likely to be important for tetramerization.</text>
</comment>
<feature type="repeat" description="ANK" evidence="13">
    <location>
        <begin position="714"/>
        <end position="746"/>
    </location>
</feature>
<reference evidence="19" key="1">
    <citation type="submission" date="2025-08" db="UniProtKB">
        <authorList>
            <consortium name="RefSeq"/>
        </authorList>
    </citation>
    <scope>IDENTIFICATION</scope>
</reference>
<evidence type="ECO:0000256" key="11">
    <source>
        <dbReference type="ARBA" id="ARBA00023136"/>
    </source>
</evidence>
<dbReference type="SMART" id="SM00100">
    <property type="entry name" value="cNMP"/>
    <property type="match status" value="1"/>
</dbReference>
<dbReference type="Gene3D" id="1.25.40.20">
    <property type="entry name" value="Ankyrin repeat-containing domain"/>
    <property type="match status" value="1"/>
</dbReference>
<evidence type="ECO:0000256" key="3">
    <source>
        <dbReference type="ARBA" id="ARBA00022448"/>
    </source>
</evidence>
<accession>A0AB40CXG0</accession>
<evidence type="ECO:0000256" key="15">
    <source>
        <dbReference type="SAM" id="MobiDB-lite"/>
    </source>
</evidence>
<keyword evidence="18" id="KW-1185">Reference proteome</keyword>
<dbReference type="InterPro" id="IPR014710">
    <property type="entry name" value="RmlC-like_jellyroll"/>
</dbReference>
<keyword evidence="9" id="KW-1133">Transmembrane helix</keyword>
<gene>
    <name evidence="19" type="primary">LOC120281289</name>
</gene>
<evidence type="ECO:0000256" key="2">
    <source>
        <dbReference type="ARBA" id="ARBA00007929"/>
    </source>
</evidence>
<evidence type="ECO:0000256" key="14">
    <source>
        <dbReference type="RuleBase" id="RU369015"/>
    </source>
</evidence>
<evidence type="ECO:0000256" key="13">
    <source>
        <dbReference type="PROSITE-ProRule" id="PRU00023"/>
    </source>
</evidence>
<keyword evidence="11" id="KW-0472">Membrane</keyword>
<dbReference type="PROSITE" id="PS51490">
    <property type="entry name" value="KHA"/>
    <property type="match status" value="1"/>
</dbReference>
<comment type="subcellular location">
    <subcellularLocation>
        <location evidence="1 14">Membrane</location>
        <topology evidence="1 14">Multi-pass membrane protein</topology>
    </subcellularLocation>
</comment>
<feature type="domain" description="Cyclic nucleotide-binding" evidence="16">
    <location>
        <begin position="535"/>
        <end position="638"/>
    </location>
</feature>
<feature type="compositionally biased region" description="Low complexity" evidence="15">
    <location>
        <begin position="32"/>
        <end position="41"/>
    </location>
</feature>
<evidence type="ECO:0000256" key="1">
    <source>
        <dbReference type="ARBA" id="ARBA00004141"/>
    </source>
</evidence>
<keyword evidence="13" id="KW-0040">ANK repeat</keyword>
<evidence type="ECO:0000256" key="12">
    <source>
        <dbReference type="ARBA" id="ARBA00023303"/>
    </source>
</evidence>
<keyword evidence="8 14" id="KW-0630">Potassium</keyword>
<keyword evidence="5" id="KW-0812">Transmembrane</keyword>
<dbReference type="InterPro" id="IPR021789">
    <property type="entry name" value="KHA_dom"/>
</dbReference>
<dbReference type="GO" id="GO:0034702">
    <property type="term" value="C:monoatomic ion channel complex"/>
    <property type="evidence" value="ECO:0007669"/>
    <property type="project" value="UniProtKB-KW"/>
</dbReference>
<dbReference type="AlphaFoldDB" id="A0AB40CXG0"/>
<proteinExistence type="inferred from homology"/>
<feature type="domain" description="KHA" evidence="17">
    <location>
        <begin position="952"/>
        <end position="1025"/>
    </location>
</feature>
<evidence type="ECO:0000313" key="18">
    <source>
        <dbReference type="Proteomes" id="UP001515500"/>
    </source>
</evidence>
<protein>
    <recommendedName>
        <fullName evidence="14">Potassium channel</fullName>
    </recommendedName>
</protein>
<evidence type="ECO:0000256" key="6">
    <source>
        <dbReference type="ARBA" id="ARBA00022826"/>
    </source>
</evidence>
<dbReference type="SUPFAM" id="SSF48403">
    <property type="entry name" value="Ankyrin repeat"/>
    <property type="match status" value="1"/>
</dbReference>
<keyword evidence="6 14" id="KW-0631">Potassium channel</keyword>
<organism evidence="18 19">
    <name type="scientific">Dioscorea cayennensis subsp. rotundata</name>
    <name type="common">White Guinea yam</name>
    <name type="synonym">Dioscorea rotundata</name>
    <dbReference type="NCBI Taxonomy" id="55577"/>
    <lineage>
        <taxon>Eukaryota</taxon>
        <taxon>Viridiplantae</taxon>
        <taxon>Streptophyta</taxon>
        <taxon>Embryophyta</taxon>
        <taxon>Tracheophyta</taxon>
        <taxon>Spermatophyta</taxon>
        <taxon>Magnoliopsida</taxon>
        <taxon>Liliopsida</taxon>
        <taxon>Dioscoreales</taxon>
        <taxon>Dioscoreaceae</taxon>
        <taxon>Dioscorea</taxon>
    </lineage>
</organism>
<dbReference type="Pfam" id="PF00027">
    <property type="entry name" value="cNMP_binding"/>
    <property type="match status" value="1"/>
</dbReference>
<evidence type="ECO:0000259" key="17">
    <source>
        <dbReference type="PROSITE" id="PS51490"/>
    </source>
</evidence>
<name>A0AB40CXG0_DIOCR</name>
<dbReference type="GO" id="GO:0005249">
    <property type="term" value="F:voltage-gated potassium channel activity"/>
    <property type="evidence" value="ECO:0007669"/>
    <property type="project" value="UniProtKB-UniRule"/>
</dbReference>
<comment type="subunit">
    <text evidence="14">The potassium channel is composed of a homo- or heterotetrameric complex of pore-forming subunits.</text>
</comment>
<dbReference type="InterPro" id="IPR045319">
    <property type="entry name" value="KAT/AKT"/>
</dbReference>
<dbReference type="Proteomes" id="UP001515500">
    <property type="component" value="Chromosome 17"/>
</dbReference>
<dbReference type="PRINTS" id="PR01415">
    <property type="entry name" value="ANKYRIN"/>
</dbReference>
<feature type="region of interest" description="Disordered" evidence="15">
    <location>
        <begin position="1"/>
        <end position="43"/>
    </location>
</feature>
<keyword evidence="4 14" id="KW-0633">Potassium transport</keyword>
<comment type="function">
    <text evidence="14">Potassium channel.</text>
</comment>
<dbReference type="PROSITE" id="PS50088">
    <property type="entry name" value="ANK_REPEAT"/>
    <property type="match status" value="3"/>
</dbReference>
<keyword evidence="10 14" id="KW-0406">Ion transport</keyword>
<dbReference type="GeneID" id="120281289"/>
<evidence type="ECO:0000256" key="9">
    <source>
        <dbReference type="ARBA" id="ARBA00022989"/>
    </source>
</evidence>
<dbReference type="RefSeq" id="XP_039144084.1">
    <property type="nucleotide sequence ID" value="XM_039288150.1"/>
</dbReference>